<keyword evidence="3" id="KW-1185">Reference proteome</keyword>
<dbReference type="EMBL" id="JBICBT010000768">
    <property type="protein sequence ID" value="KAL3101696.1"/>
    <property type="molecule type" value="Genomic_DNA"/>
</dbReference>
<evidence type="ECO:0000256" key="1">
    <source>
        <dbReference type="SAM" id="MobiDB-lite"/>
    </source>
</evidence>
<evidence type="ECO:0000313" key="3">
    <source>
        <dbReference type="Proteomes" id="UP001620626"/>
    </source>
</evidence>
<gene>
    <name evidence="2" type="ORF">niasHT_024829</name>
</gene>
<comment type="caution">
    <text evidence="2">The sequence shown here is derived from an EMBL/GenBank/DDBJ whole genome shotgun (WGS) entry which is preliminary data.</text>
</comment>
<name>A0ABD2KFN1_9BILA</name>
<feature type="compositionally biased region" description="Polar residues" evidence="1">
    <location>
        <begin position="52"/>
        <end position="69"/>
    </location>
</feature>
<proteinExistence type="predicted"/>
<reference evidence="2 3" key="1">
    <citation type="submission" date="2024-10" db="EMBL/GenBank/DDBJ databases">
        <authorList>
            <person name="Kim D."/>
        </authorList>
    </citation>
    <scope>NUCLEOTIDE SEQUENCE [LARGE SCALE GENOMIC DNA]</scope>
    <source>
        <strain evidence="2">BH-2024</strain>
    </source>
</reference>
<feature type="region of interest" description="Disordered" evidence="1">
    <location>
        <begin position="182"/>
        <end position="220"/>
    </location>
</feature>
<feature type="region of interest" description="Disordered" evidence="1">
    <location>
        <begin position="1"/>
        <end position="69"/>
    </location>
</feature>
<evidence type="ECO:0000313" key="2">
    <source>
        <dbReference type="EMBL" id="KAL3101696.1"/>
    </source>
</evidence>
<accession>A0ABD2KFN1</accession>
<protein>
    <submittedName>
        <fullName evidence="2">Uncharacterized protein</fullName>
    </submittedName>
</protein>
<dbReference type="AlphaFoldDB" id="A0ABD2KFN1"/>
<organism evidence="2 3">
    <name type="scientific">Heterodera trifolii</name>
    <dbReference type="NCBI Taxonomy" id="157864"/>
    <lineage>
        <taxon>Eukaryota</taxon>
        <taxon>Metazoa</taxon>
        <taxon>Ecdysozoa</taxon>
        <taxon>Nematoda</taxon>
        <taxon>Chromadorea</taxon>
        <taxon>Rhabditida</taxon>
        <taxon>Tylenchina</taxon>
        <taxon>Tylenchomorpha</taxon>
        <taxon>Tylenchoidea</taxon>
        <taxon>Heteroderidae</taxon>
        <taxon>Heteroderinae</taxon>
        <taxon>Heterodera</taxon>
    </lineage>
</organism>
<dbReference type="Proteomes" id="UP001620626">
    <property type="component" value="Unassembled WGS sequence"/>
</dbReference>
<feature type="compositionally biased region" description="Low complexity" evidence="1">
    <location>
        <begin position="184"/>
        <end position="211"/>
    </location>
</feature>
<sequence>MSSPNPVNAPMEIDPPLNPPTSPILAKSPTFESSLPPKCNPEGDVLDHENESIGTVYSSFPNSAPTTPQSLETQFVVTIDEQTVTNLPAQPPMEPRPRVLCPTADTSRQQKIEVVTGISNSMFGQKSNPPNSHKFARPTRRPPLMSRVRINQFGHVQPLAEHKRRAGWKSLAMPMERKPVPLNSIRFSSPPRSLSSPRSVALSENISVNNPSPRPSPSQIPYNFHSQITPNANSPCYPVQIPVTPNPFQLPHSITLYPFTIPQMTNHSIRPSQ</sequence>